<dbReference type="AlphaFoldDB" id="A0AA35Y2D4"/>
<sequence>MALDRPYHHYRYRRRFFNGFPCLAPFSAFRDASFHLLRSCHHVIIRRETRAYSGGDGIVDLLVGFPVPGQEFMEAWIGD</sequence>
<dbReference type="EMBL" id="CATKSH010000016">
    <property type="protein sequence ID" value="CAI9121467.1"/>
    <property type="molecule type" value="Genomic_DNA"/>
</dbReference>
<evidence type="ECO:0000313" key="1">
    <source>
        <dbReference type="EMBL" id="CAI9121467.1"/>
    </source>
</evidence>
<dbReference type="Proteomes" id="UP001176960">
    <property type="component" value="Unassembled WGS sequence"/>
</dbReference>
<feature type="non-terminal residue" evidence="1">
    <location>
        <position position="79"/>
    </location>
</feature>
<organism evidence="1 2">
    <name type="scientific">Brytella acorum</name>
    <dbReference type="NCBI Taxonomy" id="2959299"/>
    <lineage>
        <taxon>Bacteria</taxon>
        <taxon>Pseudomonadati</taxon>
        <taxon>Pseudomonadota</taxon>
        <taxon>Alphaproteobacteria</taxon>
        <taxon>Acetobacterales</taxon>
        <taxon>Acetobacteraceae</taxon>
        <taxon>Brytella</taxon>
    </lineage>
</organism>
<accession>A0AA35Y2D4</accession>
<comment type="caution">
    <text evidence="1">The sequence shown here is derived from an EMBL/GenBank/DDBJ whole genome shotgun (WGS) entry which is preliminary data.</text>
</comment>
<name>A0AA35Y2D4_9PROT</name>
<proteinExistence type="predicted"/>
<reference evidence="1" key="1">
    <citation type="submission" date="2023-03" db="EMBL/GenBank/DDBJ databases">
        <authorList>
            <person name="Cleenwerck I."/>
        </authorList>
    </citation>
    <scope>NUCLEOTIDE SEQUENCE</scope>
    <source>
        <strain evidence="1">LMG 32879</strain>
    </source>
</reference>
<gene>
    <name evidence="1" type="ORF">LMG32879_002314</name>
</gene>
<dbReference type="RefSeq" id="WP_289843631.1">
    <property type="nucleotide sequence ID" value="NZ_CATKSH010000016.1"/>
</dbReference>
<protein>
    <submittedName>
        <fullName evidence="1">Uncharacterized protein</fullName>
    </submittedName>
</protein>
<evidence type="ECO:0000313" key="2">
    <source>
        <dbReference type="Proteomes" id="UP001176960"/>
    </source>
</evidence>
<keyword evidence="2" id="KW-1185">Reference proteome</keyword>